<evidence type="ECO:0000256" key="9">
    <source>
        <dbReference type="PIRSR" id="PIRSR001589-2"/>
    </source>
</evidence>
<dbReference type="EMBL" id="PDSK01000159">
    <property type="protein sequence ID" value="PIE31262.1"/>
    <property type="molecule type" value="Genomic_DNA"/>
</dbReference>
<dbReference type="PANTHER" id="PTHR43284">
    <property type="entry name" value="ASPARAGINE SYNTHETASE (GLUTAMINE-HYDROLYZING)"/>
    <property type="match status" value="1"/>
</dbReference>
<evidence type="ECO:0000313" key="12">
    <source>
        <dbReference type="Proteomes" id="UP000230821"/>
    </source>
</evidence>
<dbReference type="InterPro" id="IPR051786">
    <property type="entry name" value="ASN_synthetase/amidase"/>
</dbReference>
<dbReference type="Proteomes" id="UP000230821">
    <property type="component" value="Unassembled WGS sequence"/>
</dbReference>
<reference evidence="11 12" key="1">
    <citation type="submission" date="2017-10" db="EMBL/GenBank/DDBJ databases">
        <title>Novel microbial diversity and functional potential in the marine mammal oral microbiome.</title>
        <authorList>
            <person name="Dudek N.K."/>
            <person name="Sun C.L."/>
            <person name="Burstein D."/>
            <person name="Kantor R.S."/>
            <person name="Aliaga Goltsman D.S."/>
            <person name="Bik E.M."/>
            <person name="Thomas B.C."/>
            <person name="Banfield J.F."/>
            <person name="Relman D.A."/>
        </authorList>
    </citation>
    <scope>NUCLEOTIDE SEQUENCE [LARGE SCALE GENOMIC DNA]</scope>
    <source>
        <strain evidence="11">DOLJORAL78_47_16</strain>
    </source>
</reference>
<dbReference type="GO" id="GO:0004066">
    <property type="term" value="F:asparagine synthase (glutamine-hydrolyzing) activity"/>
    <property type="evidence" value="ECO:0007669"/>
    <property type="project" value="UniProtKB-EC"/>
</dbReference>
<evidence type="ECO:0000256" key="5">
    <source>
        <dbReference type="ARBA" id="ARBA00022840"/>
    </source>
</evidence>
<dbReference type="InterPro" id="IPR017932">
    <property type="entry name" value="GATase_2_dom"/>
</dbReference>
<dbReference type="InterPro" id="IPR001962">
    <property type="entry name" value="Asn_synthase"/>
</dbReference>
<evidence type="ECO:0000256" key="1">
    <source>
        <dbReference type="ARBA" id="ARBA00005187"/>
    </source>
</evidence>
<comment type="similarity">
    <text evidence="2">Belongs to the asparagine synthetase family.</text>
</comment>
<organism evidence="11 12">
    <name type="scientific">candidate division KSB3 bacterium</name>
    <dbReference type="NCBI Taxonomy" id="2044937"/>
    <lineage>
        <taxon>Bacteria</taxon>
        <taxon>candidate division KSB3</taxon>
    </lineage>
</organism>
<comment type="caution">
    <text evidence="11">The sequence shown here is derived from an EMBL/GenBank/DDBJ whole genome shotgun (WGS) entry which is preliminary data.</text>
</comment>
<dbReference type="PROSITE" id="PS51278">
    <property type="entry name" value="GATASE_TYPE_2"/>
    <property type="match status" value="1"/>
</dbReference>
<feature type="active site" description="For GATase activity" evidence="8">
    <location>
        <position position="2"/>
    </location>
</feature>
<proteinExistence type="inferred from homology"/>
<dbReference type="CDD" id="cd00712">
    <property type="entry name" value="AsnB"/>
    <property type="match status" value="1"/>
</dbReference>
<gene>
    <name evidence="11" type="primary">asnB</name>
    <name evidence="11" type="ORF">CSA56_18885</name>
</gene>
<dbReference type="Pfam" id="PF13537">
    <property type="entry name" value="GATase_7"/>
    <property type="match status" value="1"/>
</dbReference>
<keyword evidence="4 9" id="KW-0547">Nucleotide-binding</keyword>
<dbReference type="SUPFAM" id="SSF56235">
    <property type="entry name" value="N-terminal nucleophile aminohydrolases (Ntn hydrolases)"/>
    <property type="match status" value="1"/>
</dbReference>
<evidence type="ECO:0000259" key="10">
    <source>
        <dbReference type="PROSITE" id="PS51278"/>
    </source>
</evidence>
<dbReference type="Pfam" id="PF00733">
    <property type="entry name" value="Asn_synthase"/>
    <property type="match status" value="1"/>
</dbReference>
<evidence type="ECO:0000256" key="7">
    <source>
        <dbReference type="ARBA" id="ARBA00048741"/>
    </source>
</evidence>
<evidence type="ECO:0000256" key="2">
    <source>
        <dbReference type="ARBA" id="ARBA00005752"/>
    </source>
</evidence>
<dbReference type="SUPFAM" id="SSF52402">
    <property type="entry name" value="Adenine nucleotide alpha hydrolases-like"/>
    <property type="match status" value="1"/>
</dbReference>
<protein>
    <recommendedName>
        <fullName evidence="3">asparagine synthase (glutamine-hydrolyzing)</fullName>
        <ecNumber evidence="3">6.3.5.4</ecNumber>
    </recommendedName>
</protein>
<dbReference type="NCBIfam" id="TIGR01536">
    <property type="entry name" value="asn_synth_AEB"/>
    <property type="match status" value="1"/>
</dbReference>
<dbReference type="InterPro" id="IPR029055">
    <property type="entry name" value="Ntn_hydrolases_N"/>
</dbReference>
<keyword evidence="8" id="KW-0028">Amino-acid biosynthesis</keyword>
<dbReference type="AlphaFoldDB" id="A0A2G6K8F2"/>
<evidence type="ECO:0000256" key="3">
    <source>
        <dbReference type="ARBA" id="ARBA00012737"/>
    </source>
</evidence>
<dbReference type="PIRSF" id="PIRSF001589">
    <property type="entry name" value="Asn_synthetase_glu-h"/>
    <property type="match status" value="1"/>
</dbReference>
<dbReference type="GO" id="GO:0005524">
    <property type="term" value="F:ATP binding"/>
    <property type="evidence" value="ECO:0007669"/>
    <property type="project" value="UniProtKB-KW"/>
</dbReference>
<sequence length="629" mass="74092">MCGICGFAGFRNDGLLPEMMSLLAHRGPDDEGTLLDHTHHVYLGHRRLSIIDLSTGHQPLYNEDGSIAVIFNGEIYNYLDLRKSLEHEGHTFTTHSDTEVLVHLYEEYGTDMPDRLNGIFAFVIYDRRHRRIFGARDHFGVKPLFYWQKKDQFLFASEVKALLAYKHIPGEINFEALHYALNLRFIPCELTLFQEIYRLSAGTYFTFDVASARFSTTVYRDVHYAVDYNMSKENAIEGIRHYLQQAVQRQLISDVPIGAYLSGGLDSSSIVAYASEKMPDIQTFSMGFDEPTDEVEDARMIATHFQTPFHETFIQINPLESLREAVWHVEEPKINMLQGYFLAKFTRQHVKVALSGLGGDELFAGYVNNQFLYPLQILHRMIPPNPISRFLSHAVFMGGNRLGNLKFDEYRRGLQMLFSYGDKTKFYAILRNVWDYDDEFYTNVYSAELKHEMLPYRTDTLFERFFEQRHQSIVEQSLRAEFHTKLVEDFLLNEDRTSMAHSLEIRVPFLDKDLVKFAFSIPYTLKIQRNITKYIYKEAMRGVLPDYTRTKKKWGFAINPYYQFKKDLKSVALEMLNEKRIREQGIFNYRYIHKILHHEISPRLRWHYYYIWQLVGFQHWYDLFIQNSP</sequence>
<dbReference type="PANTHER" id="PTHR43284:SF1">
    <property type="entry name" value="ASPARAGINE SYNTHETASE"/>
    <property type="match status" value="1"/>
</dbReference>
<evidence type="ECO:0000313" key="11">
    <source>
        <dbReference type="EMBL" id="PIE31262.1"/>
    </source>
</evidence>
<comment type="catalytic activity">
    <reaction evidence="7">
        <text>L-aspartate + L-glutamine + ATP + H2O = L-asparagine + L-glutamate + AMP + diphosphate + H(+)</text>
        <dbReference type="Rhea" id="RHEA:12228"/>
        <dbReference type="ChEBI" id="CHEBI:15377"/>
        <dbReference type="ChEBI" id="CHEBI:15378"/>
        <dbReference type="ChEBI" id="CHEBI:29985"/>
        <dbReference type="ChEBI" id="CHEBI:29991"/>
        <dbReference type="ChEBI" id="CHEBI:30616"/>
        <dbReference type="ChEBI" id="CHEBI:33019"/>
        <dbReference type="ChEBI" id="CHEBI:58048"/>
        <dbReference type="ChEBI" id="CHEBI:58359"/>
        <dbReference type="ChEBI" id="CHEBI:456215"/>
        <dbReference type="EC" id="6.3.5.4"/>
    </reaction>
</comment>
<feature type="binding site" evidence="9">
    <location>
        <begin position="355"/>
        <end position="356"/>
    </location>
    <ligand>
        <name>ATP</name>
        <dbReference type="ChEBI" id="CHEBI:30616"/>
    </ligand>
</feature>
<dbReference type="GO" id="GO:0006529">
    <property type="term" value="P:asparagine biosynthetic process"/>
    <property type="evidence" value="ECO:0007669"/>
    <property type="project" value="UniProtKB-KW"/>
</dbReference>
<feature type="binding site" evidence="9">
    <location>
        <position position="97"/>
    </location>
    <ligand>
        <name>L-glutamine</name>
        <dbReference type="ChEBI" id="CHEBI:58359"/>
    </ligand>
</feature>
<evidence type="ECO:0000256" key="4">
    <source>
        <dbReference type="ARBA" id="ARBA00022741"/>
    </source>
</evidence>
<dbReference type="CDD" id="cd01991">
    <property type="entry name" value="Asn_synthase_B_C"/>
    <property type="match status" value="1"/>
</dbReference>
<dbReference type="InterPro" id="IPR033738">
    <property type="entry name" value="AsnB_N"/>
</dbReference>
<dbReference type="GO" id="GO:0005829">
    <property type="term" value="C:cytosol"/>
    <property type="evidence" value="ECO:0007669"/>
    <property type="project" value="TreeGrafter"/>
</dbReference>
<dbReference type="Gene3D" id="3.40.50.620">
    <property type="entry name" value="HUPs"/>
    <property type="match status" value="2"/>
</dbReference>
<comment type="pathway">
    <text evidence="1">Amino-acid biosynthesis; L-asparagine biosynthesis; L-asparagine from L-aspartate (L-Gln route): step 1/1.</text>
</comment>
<keyword evidence="5 9" id="KW-0067">ATP-binding</keyword>
<name>A0A2G6K8F2_9BACT</name>
<accession>A0A2G6K8F2</accession>
<keyword evidence="8" id="KW-0061">Asparagine biosynthesis</keyword>
<dbReference type="EC" id="6.3.5.4" evidence="3"/>
<dbReference type="InterPro" id="IPR014729">
    <property type="entry name" value="Rossmann-like_a/b/a_fold"/>
</dbReference>
<evidence type="ECO:0000256" key="8">
    <source>
        <dbReference type="PIRSR" id="PIRSR001589-1"/>
    </source>
</evidence>
<evidence type="ECO:0000256" key="6">
    <source>
        <dbReference type="ARBA" id="ARBA00022962"/>
    </source>
</evidence>
<dbReference type="InterPro" id="IPR006426">
    <property type="entry name" value="Asn_synth_AEB"/>
</dbReference>
<dbReference type="Gene3D" id="3.60.20.10">
    <property type="entry name" value="Glutamine Phosphoribosylpyrophosphate, subunit 1, domain 1"/>
    <property type="match status" value="1"/>
</dbReference>
<feature type="domain" description="Glutamine amidotransferase type-2" evidence="10">
    <location>
        <begin position="2"/>
        <end position="210"/>
    </location>
</feature>
<keyword evidence="6 8" id="KW-0315">Glutamine amidotransferase</keyword>